<protein>
    <submittedName>
        <fullName evidence="3">Uncharacterized protein</fullName>
    </submittedName>
</protein>
<keyword evidence="2" id="KW-1133">Transmembrane helix</keyword>
<dbReference type="SUPFAM" id="SSF47781">
    <property type="entry name" value="RuvA domain 2-like"/>
    <property type="match status" value="1"/>
</dbReference>
<keyword evidence="2" id="KW-0812">Transmembrane</keyword>
<feature type="region of interest" description="Disordered" evidence="1">
    <location>
        <begin position="126"/>
        <end position="164"/>
    </location>
</feature>
<dbReference type="InterPro" id="IPR010994">
    <property type="entry name" value="RuvA_2-like"/>
</dbReference>
<gene>
    <name evidence="3" type="ORF">AVDCRST_MAG89-3869</name>
</gene>
<name>A0A6J4MLN0_9BACT</name>
<proteinExistence type="predicted"/>
<reference evidence="3" key="1">
    <citation type="submission" date="2020-02" db="EMBL/GenBank/DDBJ databases">
        <authorList>
            <person name="Meier V. D."/>
        </authorList>
    </citation>
    <scope>NUCLEOTIDE SEQUENCE</scope>
    <source>
        <strain evidence="3">AVDCRST_MAG89</strain>
    </source>
</reference>
<evidence type="ECO:0000256" key="1">
    <source>
        <dbReference type="SAM" id="MobiDB-lite"/>
    </source>
</evidence>
<feature type="transmembrane region" description="Helical" evidence="2">
    <location>
        <begin position="69"/>
        <end position="90"/>
    </location>
</feature>
<accession>A0A6J4MLN0</accession>
<feature type="compositionally biased region" description="Pro residues" evidence="1">
    <location>
        <begin position="129"/>
        <end position="160"/>
    </location>
</feature>
<keyword evidence="2" id="KW-0472">Membrane</keyword>
<organism evidence="3">
    <name type="scientific">uncultured Gemmatimonadota bacterium</name>
    <dbReference type="NCBI Taxonomy" id="203437"/>
    <lineage>
        <taxon>Bacteria</taxon>
        <taxon>Pseudomonadati</taxon>
        <taxon>Gemmatimonadota</taxon>
        <taxon>environmental samples</taxon>
    </lineage>
</organism>
<dbReference type="Pfam" id="PF12836">
    <property type="entry name" value="HHH_3"/>
    <property type="match status" value="1"/>
</dbReference>
<feature type="non-terminal residue" evidence="3">
    <location>
        <position position="203"/>
    </location>
</feature>
<evidence type="ECO:0000313" key="3">
    <source>
        <dbReference type="EMBL" id="CAA9362947.1"/>
    </source>
</evidence>
<dbReference type="EMBL" id="CADCTV010000815">
    <property type="protein sequence ID" value="CAA9362947.1"/>
    <property type="molecule type" value="Genomic_DNA"/>
</dbReference>
<sequence>MAITKRGTGWELVASSWVLLPLASLGFLAWAGFLYAGIRARHRPWIAAAAVYLVAFVSAFALPQDEGGATAWAGFVFLTVWVVATVHAFVARPEFLIRLDAELSADQARSFPAPRTTRVVPVDATYTPLTPPAAPKPPAPKPPAPQPTAPRIPAPAPQPSAPIDLNAAPEAAIAALPGLGPILARRAVELREARGGFASVDDF</sequence>
<dbReference type="Gene3D" id="1.10.150.320">
    <property type="entry name" value="Photosystem II 12 kDa extrinsic protein"/>
    <property type="match status" value="1"/>
</dbReference>
<dbReference type="AlphaFoldDB" id="A0A6J4MLN0"/>
<evidence type="ECO:0000256" key="2">
    <source>
        <dbReference type="SAM" id="Phobius"/>
    </source>
</evidence>
<feature type="transmembrane region" description="Helical" evidence="2">
    <location>
        <begin position="45"/>
        <end position="63"/>
    </location>
</feature>
<feature type="transmembrane region" description="Helical" evidence="2">
    <location>
        <begin position="17"/>
        <end position="38"/>
    </location>
</feature>